<evidence type="ECO:0000313" key="1">
    <source>
        <dbReference type="EMBL" id="JAH56910.1"/>
    </source>
</evidence>
<reference evidence="1" key="1">
    <citation type="submission" date="2014-11" db="EMBL/GenBank/DDBJ databases">
        <authorList>
            <person name="Amaro Gonzalez C."/>
        </authorList>
    </citation>
    <scope>NUCLEOTIDE SEQUENCE</scope>
</reference>
<dbReference type="AlphaFoldDB" id="A0A0E9TVI2"/>
<protein>
    <submittedName>
        <fullName evidence="1">Uncharacterized protein</fullName>
    </submittedName>
</protein>
<name>A0A0E9TVI2_ANGAN</name>
<accession>A0A0E9TVI2</accession>
<dbReference type="EMBL" id="GBXM01051667">
    <property type="protein sequence ID" value="JAH56910.1"/>
    <property type="molecule type" value="Transcribed_RNA"/>
</dbReference>
<proteinExistence type="predicted"/>
<organism evidence="1">
    <name type="scientific">Anguilla anguilla</name>
    <name type="common">European freshwater eel</name>
    <name type="synonym">Muraena anguilla</name>
    <dbReference type="NCBI Taxonomy" id="7936"/>
    <lineage>
        <taxon>Eukaryota</taxon>
        <taxon>Metazoa</taxon>
        <taxon>Chordata</taxon>
        <taxon>Craniata</taxon>
        <taxon>Vertebrata</taxon>
        <taxon>Euteleostomi</taxon>
        <taxon>Actinopterygii</taxon>
        <taxon>Neopterygii</taxon>
        <taxon>Teleostei</taxon>
        <taxon>Anguilliformes</taxon>
        <taxon>Anguillidae</taxon>
        <taxon>Anguilla</taxon>
    </lineage>
</organism>
<sequence length="27" mass="2862">MRFPSHTAGKGSKGRIDSPVSLIGLFC</sequence>
<reference evidence="1" key="2">
    <citation type="journal article" date="2015" name="Fish Shellfish Immunol.">
        <title>Early steps in the European eel (Anguilla anguilla)-Vibrio vulnificus interaction in the gills: Role of the RtxA13 toxin.</title>
        <authorList>
            <person name="Callol A."/>
            <person name="Pajuelo D."/>
            <person name="Ebbesson L."/>
            <person name="Teles M."/>
            <person name="MacKenzie S."/>
            <person name="Amaro C."/>
        </authorList>
    </citation>
    <scope>NUCLEOTIDE SEQUENCE</scope>
</reference>